<gene>
    <name evidence="2" type="ORF">DFP97_13022</name>
</gene>
<dbReference type="RefSeq" id="WP_114384155.1">
    <property type="nucleotide sequence ID" value="NZ_QPJD01000030.1"/>
</dbReference>
<evidence type="ECO:0000259" key="1">
    <source>
        <dbReference type="Pfam" id="PF24024"/>
    </source>
</evidence>
<evidence type="ECO:0000313" key="3">
    <source>
        <dbReference type="Proteomes" id="UP000252415"/>
    </source>
</evidence>
<feature type="domain" description="DUF7336" evidence="1">
    <location>
        <begin position="2"/>
        <end position="70"/>
    </location>
</feature>
<name>A0A368VIW1_9BACL</name>
<dbReference type="InterPro" id="IPR055760">
    <property type="entry name" value="DUF7336"/>
</dbReference>
<sequence length="82" mass="9703">MKTVYLVEHSYEVGEDGVYDETKLIGIYSSLEKAESVVKRYKTLPGFRDYLDAFYIVEYEIDKDNWTEGFINWSEANEKEDE</sequence>
<dbReference type="EMBL" id="QPJD01000030">
    <property type="protein sequence ID" value="RCW40643.1"/>
    <property type="molecule type" value="Genomic_DNA"/>
</dbReference>
<organism evidence="2 3">
    <name type="scientific">Paenibacillus prosopidis</name>
    <dbReference type="NCBI Taxonomy" id="630520"/>
    <lineage>
        <taxon>Bacteria</taxon>
        <taxon>Bacillati</taxon>
        <taxon>Bacillota</taxon>
        <taxon>Bacilli</taxon>
        <taxon>Bacillales</taxon>
        <taxon>Paenibacillaceae</taxon>
        <taxon>Paenibacillus</taxon>
    </lineage>
</organism>
<comment type="caution">
    <text evidence="2">The sequence shown here is derived from an EMBL/GenBank/DDBJ whole genome shotgun (WGS) entry which is preliminary data.</text>
</comment>
<dbReference type="OrthoDB" id="1453790at2"/>
<protein>
    <recommendedName>
        <fullName evidence="1">DUF7336 domain-containing protein</fullName>
    </recommendedName>
</protein>
<proteinExistence type="predicted"/>
<dbReference type="Pfam" id="PF24024">
    <property type="entry name" value="DUF7336"/>
    <property type="match status" value="1"/>
</dbReference>
<reference evidence="2 3" key="1">
    <citation type="submission" date="2018-07" db="EMBL/GenBank/DDBJ databases">
        <title>Genomic Encyclopedia of Type Strains, Phase III (KMG-III): the genomes of soil and plant-associated and newly described type strains.</title>
        <authorList>
            <person name="Whitman W."/>
        </authorList>
    </citation>
    <scope>NUCLEOTIDE SEQUENCE [LARGE SCALE GENOMIC DNA]</scope>
    <source>
        <strain evidence="2 3">CECT 7506</strain>
    </source>
</reference>
<dbReference type="Proteomes" id="UP000252415">
    <property type="component" value="Unassembled WGS sequence"/>
</dbReference>
<accession>A0A368VIW1</accession>
<keyword evidence="3" id="KW-1185">Reference proteome</keyword>
<evidence type="ECO:0000313" key="2">
    <source>
        <dbReference type="EMBL" id="RCW40643.1"/>
    </source>
</evidence>
<dbReference type="AlphaFoldDB" id="A0A368VIW1"/>